<keyword evidence="3" id="KW-0560">Oxidoreductase</keyword>
<protein>
    <recommendedName>
        <fullName evidence="6">Ribonucleotide reductase large subunit C-terminal domain-containing protein</fullName>
    </recommendedName>
</protein>
<keyword evidence="2" id="KW-0846">Cobalamin</keyword>
<dbReference type="PANTHER" id="PTHR43371:SF1">
    <property type="entry name" value="RIBONUCLEOSIDE-DIPHOSPHATE REDUCTASE"/>
    <property type="match status" value="1"/>
</dbReference>
<dbReference type="InterPro" id="IPR000788">
    <property type="entry name" value="RNR_lg_C"/>
</dbReference>
<reference evidence="7 8" key="1">
    <citation type="submission" date="2020-04" db="EMBL/GenBank/DDBJ databases">
        <authorList>
            <person name="Klaysubun C."/>
            <person name="Duangmal K."/>
            <person name="Lipun K."/>
        </authorList>
    </citation>
    <scope>NUCLEOTIDE SEQUENCE [LARGE SCALE GENOMIC DNA]</scope>
    <source>
        <strain evidence="7 8">K10HN5</strain>
    </source>
</reference>
<dbReference type="PRINTS" id="PR01183">
    <property type="entry name" value="RIBORDTASEM1"/>
</dbReference>
<dbReference type="EMBL" id="JAAXLA010000035">
    <property type="protein sequence ID" value="NMH99393.1"/>
    <property type="molecule type" value="Genomic_DNA"/>
</dbReference>
<evidence type="ECO:0000256" key="4">
    <source>
        <dbReference type="ARBA" id="ARBA00023285"/>
    </source>
</evidence>
<dbReference type="Proteomes" id="UP000820669">
    <property type="component" value="Unassembled WGS sequence"/>
</dbReference>
<dbReference type="SUPFAM" id="SSF51998">
    <property type="entry name" value="PFL-like glycyl radical enzymes"/>
    <property type="match status" value="1"/>
</dbReference>
<comment type="caution">
    <text evidence="7">The sequence shown here is derived from an EMBL/GenBank/DDBJ whole genome shotgun (WGS) entry which is preliminary data.</text>
</comment>
<evidence type="ECO:0000256" key="3">
    <source>
        <dbReference type="ARBA" id="ARBA00023002"/>
    </source>
</evidence>
<feature type="region of interest" description="Disordered" evidence="5">
    <location>
        <begin position="1"/>
        <end position="20"/>
    </location>
</feature>
<evidence type="ECO:0000256" key="1">
    <source>
        <dbReference type="ARBA" id="ARBA00001922"/>
    </source>
</evidence>
<accession>A0ABX1SFY4</accession>
<keyword evidence="4" id="KW-0170">Cobalt</keyword>
<dbReference type="InterPro" id="IPR050862">
    <property type="entry name" value="RdRp_reductase_class-2"/>
</dbReference>
<comment type="cofactor">
    <cofactor evidence="1">
        <name>adenosylcob(III)alamin</name>
        <dbReference type="ChEBI" id="CHEBI:18408"/>
    </cofactor>
</comment>
<proteinExistence type="predicted"/>
<gene>
    <name evidence="7" type="ORF">HF526_19045</name>
</gene>
<dbReference type="Pfam" id="PF02867">
    <property type="entry name" value="Ribonuc_red_lgC"/>
    <property type="match status" value="2"/>
</dbReference>
<keyword evidence="8" id="KW-1185">Reference proteome</keyword>
<feature type="domain" description="Ribonucleotide reductase large subunit C-terminal" evidence="6">
    <location>
        <begin position="70"/>
        <end position="148"/>
    </location>
</feature>
<evidence type="ECO:0000256" key="2">
    <source>
        <dbReference type="ARBA" id="ARBA00022628"/>
    </source>
</evidence>
<dbReference type="PANTHER" id="PTHR43371">
    <property type="entry name" value="VITAMIN B12-DEPENDENT RIBONUCLEOTIDE REDUCTASE"/>
    <property type="match status" value="1"/>
</dbReference>
<evidence type="ECO:0000259" key="6">
    <source>
        <dbReference type="Pfam" id="PF02867"/>
    </source>
</evidence>
<evidence type="ECO:0000313" key="8">
    <source>
        <dbReference type="Proteomes" id="UP000820669"/>
    </source>
</evidence>
<dbReference type="Gene3D" id="3.20.70.20">
    <property type="match status" value="1"/>
</dbReference>
<evidence type="ECO:0000313" key="7">
    <source>
        <dbReference type="EMBL" id="NMH99393.1"/>
    </source>
</evidence>
<feature type="domain" description="Ribonucleotide reductase large subunit C-terminal" evidence="6">
    <location>
        <begin position="154"/>
        <end position="299"/>
    </location>
</feature>
<name>A0ABX1SFY4_9PSEU</name>
<sequence>MGYAVAPGDRGRPVETAPSPARAPVYRSAAALYPEGVVRTAGPVRAVRRRDGAVVAFVPGRIRGAVHRAAVATGHADEAARRTRKIGLGFMGLAELLAALRVPYDSPDAVRLAGRIAGRISAAARRASPELAGERDAFPLFGTSIYAERGMPPLRNAQLTAVAPTGTISIIAGTTSGIEPMFAIAYVRAVLGRHLVEVDPLFERTARERGFWSEQLMPDVARTGSVRDDPRVPEDVRRAFGTAIETAPAAHLRMQPAVQRHVDAAVSKTVNLPASASVEDVKQIYLAAWRAGPKGVTVYRYGSKPGQVLTVPGEPLQRSPIRVDTAYAGGCAGHACAC</sequence>
<evidence type="ECO:0000256" key="5">
    <source>
        <dbReference type="SAM" id="MobiDB-lite"/>
    </source>
</evidence>
<organism evidence="7 8">
    <name type="scientific">Pseudonocardia acidicola</name>
    <dbReference type="NCBI Taxonomy" id="2724939"/>
    <lineage>
        <taxon>Bacteria</taxon>
        <taxon>Bacillati</taxon>
        <taxon>Actinomycetota</taxon>
        <taxon>Actinomycetes</taxon>
        <taxon>Pseudonocardiales</taxon>
        <taxon>Pseudonocardiaceae</taxon>
        <taxon>Pseudonocardia</taxon>
    </lineage>
</organism>